<feature type="domain" description="DUF7848" evidence="1">
    <location>
        <begin position="1"/>
        <end position="78"/>
    </location>
</feature>
<accession>A0A1U9QTP2</accession>
<evidence type="ECO:0000313" key="2">
    <source>
        <dbReference type="EMBL" id="AQU67439.1"/>
    </source>
</evidence>
<dbReference type="AlphaFoldDB" id="A0A1U9QTP2"/>
<dbReference type="Pfam" id="PF25232">
    <property type="entry name" value="DUF7848"/>
    <property type="match status" value="1"/>
</dbReference>
<proteinExistence type="predicted"/>
<organism evidence="2 3">
    <name type="scientific">Streptomyces niveus</name>
    <name type="common">Streptomyces spheroides</name>
    <dbReference type="NCBI Taxonomy" id="193462"/>
    <lineage>
        <taxon>Bacteria</taxon>
        <taxon>Bacillati</taxon>
        <taxon>Actinomycetota</taxon>
        <taxon>Actinomycetes</taxon>
        <taxon>Kitasatosporales</taxon>
        <taxon>Streptomycetaceae</taxon>
        <taxon>Streptomyces</taxon>
    </lineage>
</organism>
<dbReference type="InterPro" id="IPR057170">
    <property type="entry name" value="DUF7848"/>
</dbReference>
<evidence type="ECO:0000259" key="1">
    <source>
        <dbReference type="Pfam" id="PF25232"/>
    </source>
</evidence>
<protein>
    <recommendedName>
        <fullName evidence="1">DUF7848 domain-containing protein</fullName>
    </recommendedName>
</protein>
<dbReference type="Proteomes" id="UP000189677">
    <property type="component" value="Chromosome"/>
</dbReference>
<sequence length="79" mass="9056">MSDPDAIIEHKTWTLQPDREPDSQPVTHAMRCVVCGEQSDDSAEWSAPQTWALGHASRNPMHLTFSEVITRPWKAWMRP</sequence>
<gene>
    <name evidence="2" type="ORF">BBN63_15490</name>
</gene>
<evidence type="ECO:0000313" key="3">
    <source>
        <dbReference type="Proteomes" id="UP000189677"/>
    </source>
</evidence>
<dbReference type="KEGG" id="snw:BBN63_15490"/>
<keyword evidence="3" id="KW-1185">Reference proteome</keyword>
<dbReference type="EMBL" id="CP018047">
    <property type="protein sequence ID" value="AQU67439.1"/>
    <property type="molecule type" value="Genomic_DNA"/>
</dbReference>
<name>A0A1U9QTP2_STRNV</name>
<reference evidence="2 3" key="1">
    <citation type="submission" date="2016-11" db="EMBL/GenBank/DDBJ databases">
        <title>Complete genome sequence of Streptomyces niveus SCSIO 3406.</title>
        <authorList>
            <person name="Zhu Q."/>
            <person name="Cheng W."/>
            <person name="Song Y."/>
            <person name="Li Q."/>
            <person name="Ju J."/>
        </authorList>
    </citation>
    <scope>NUCLEOTIDE SEQUENCE [LARGE SCALE GENOMIC DNA]</scope>
    <source>
        <strain evidence="2 3">SCSIO 3406</strain>
    </source>
</reference>